<feature type="non-terminal residue" evidence="3">
    <location>
        <position position="72"/>
    </location>
</feature>
<name>A0A139WAR3_TRICA</name>
<dbReference type="Proteomes" id="UP000007266">
    <property type="component" value="Linkage group 10"/>
</dbReference>
<dbReference type="AlphaFoldDB" id="A0A139WAR3"/>
<dbReference type="InterPro" id="IPR037201">
    <property type="entry name" value="CacyBP_N"/>
</dbReference>
<evidence type="ECO:0000256" key="1">
    <source>
        <dbReference type="SAM" id="Coils"/>
    </source>
</evidence>
<keyword evidence="4" id="KW-1185">Reference proteome</keyword>
<dbReference type="Pfam" id="PF09032">
    <property type="entry name" value="Siah-Interact_N"/>
    <property type="match status" value="1"/>
</dbReference>
<sequence length="72" mass="8275">MSGKIDELKKDLAELQALEAQATRHKVKDFLSLEVRKISTEITKLQEQLNTTTVPTPVTSTNKRYRVKLNNY</sequence>
<evidence type="ECO:0000259" key="2">
    <source>
        <dbReference type="Pfam" id="PF09032"/>
    </source>
</evidence>
<reference evidence="3 4" key="1">
    <citation type="journal article" date="2008" name="Nature">
        <title>The genome of the model beetle and pest Tribolium castaneum.</title>
        <authorList>
            <consortium name="Tribolium Genome Sequencing Consortium"/>
            <person name="Richards S."/>
            <person name="Gibbs R.A."/>
            <person name="Weinstock G.M."/>
            <person name="Brown S.J."/>
            <person name="Denell R."/>
            <person name="Beeman R.W."/>
            <person name="Gibbs R."/>
            <person name="Beeman R.W."/>
            <person name="Brown S.J."/>
            <person name="Bucher G."/>
            <person name="Friedrich M."/>
            <person name="Grimmelikhuijzen C.J."/>
            <person name="Klingler M."/>
            <person name="Lorenzen M."/>
            <person name="Richards S."/>
            <person name="Roth S."/>
            <person name="Schroder R."/>
            <person name="Tautz D."/>
            <person name="Zdobnov E.M."/>
            <person name="Muzny D."/>
            <person name="Gibbs R.A."/>
            <person name="Weinstock G.M."/>
            <person name="Attaway T."/>
            <person name="Bell S."/>
            <person name="Buhay C.J."/>
            <person name="Chandrabose M.N."/>
            <person name="Chavez D."/>
            <person name="Clerk-Blankenburg K.P."/>
            <person name="Cree A."/>
            <person name="Dao M."/>
            <person name="Davis C."/>
            <person name="Chacko J."/>
            <person name="Dinh H."/>
            <person name="Dugan-Rocha S."/>
            <person name="Fowler G."/>
            <person name="Garner T.T."/>
            <person name="Garnes J."/>
            <person name="Gnirke A."/>
            <person name="Hawes A."/>
            <person name="Hernandez J."/>
            <person name="Hines S."/>
            <person name="Holder M."/>
            <person name="Hume J."/>
            <person name="Jhangiani S.N."/>
            <person name="Joshi V."/>
            <person name="Khan Z.M."/>
            <person name="Jackson L."/>
            <person name="Kovar C."/>
            <person name="Kowis A."/>
            <person name="Lee S."/>
            <person name="Lewis L.R."/>
            <person name="Margolis J."/>
            <person name="Morgan M."/>
            <person name="Nazareth L.V."/>
            <person name="Nguyen N."/>
            <person name="Okwuonu G."/>
            <person name="Parker D."/>
            <person name="Richards S."/>
            <person name="Ruiz S.J."/>
            <person name="Santibanez J."/>
            <person name="Savard J."/>
            <person name="Scherer S.E."/>
            <person name="Schneider B."/>
            <person name="Sodergren E."/>
            <person name="Tautz D."/>
            <person name="Vattahil S."/>
            <person name="Villasana D."/>
            <person name="White C.S."/>
            <person name="Wright R."/>
            <person name="Park Y."/>
            <person name="Beeman R.W."/>
            <person name="Lord J."/>
            <person name="Oppert B."/>
            <person name="Lorenzen M."/>
            <person name="Brown S."/>
            <person name="Wang L."/>
            <person name="Savard J."/>
            <person name="Tautz D."/>
            <person name="Richards S."/>
            <person name="Weinstock G."/>
            <person name="Gibbs R.A."/>
            <person name="Liu Y."/>
            <person name="Worley K."/>
            <person name="Weinstock G."/>
            <person name="Elsik C.G."/>
            <person name="Reese J.T."/>
            <person name="Elhaik E."/>
            <person name="Landan G."/>
            <person name="Graur D."/>
            <person name="Arensburger P."/>
            <person name="Atkinson P."/>
            <person name="Beeman R.W."/>
            <person name="Beidler J."/>
            <person name="Brown S.J."/>
            <person name="Demuth J.P."/>
            <person name="Drury D.W."/>
            <person name="Du Y.Z."/>
            <person name="Fujiwara H."/>
            <person name="Lorenzen M."/>
            <person name="Maselli V."/>
            <person name="Osanai M."/>
            <person name="Park Y."/>
            <person name="Robertson H.M."/>
            <person name="Tu Z."/>
            <person name="Wang J.J."/>
            <person name="Wang S."/>
            <person name="Richards S."/>
            <person name="Song H."/>
            <person name="Zhang L."/>
            <person name="Sodergren E."/>
            <person name="Werner D."/>
            <person name="Stanke M."/>
            <person name="Morgenstern B."/>
            <person name="Solovyev V."/>
            <person name="Kosarev P."/>
            <person name="Brown G."/>
            <person name="Chen H.C."/>
            <person name="Ermolaeva O."/>
            <person name="Hlavina W."/>
            <person name="Kapustin Y."/>
            <person name="Kiryutin B."/>
            <person name="Kitts P."/>
            <person name="Maglott D."/>
            <person name="Pruitt K."/>
            <person name="Sapojnikov V."/>
            <person name="Souvorov A."/>
            <person name="Mackey A.J."/>
            <person name="Waterhouse R.M."/>
            <person name="Wyder S."/>
            <person name="Zdobnov E.M."/>
            <person name="Zdobnov E.M."/>
            <person name="Wyder S."/>
            <person name="Kriventseva E.V."/>
            <person name="Kadowaki T."/>
            <person name="Bork P."/>
            <person name="Aranda M."/>
            <person name="Bao R."/>
            <person name="Beermann A."/>
            <person name="Berns N."/>
            <person name="Bolognesi R."/>
            <person name="Bonneton F."/>
            <person name="Bopp D."/>
            <person name="Brown S.J."/>
            <person name="Bucher G."/>
            <person name="Butts T."/>
            <person name="Chaumot A."/>
            <person name="Denell R.E."/>
            <person name="Ferrier D.E."/>
            <person name="Friedrich M."/>
            <person name="Gordon C.M."/>
            <person name="Jindra M."/>
            <person name="Klingler M."/>
            <person name="Lan Q."/>
            <person name="Lattorff H.M."/>
            <person name="Laudet V."/>
            <person name="von Levetsow C."/>
            <person name="Liu Z."/>
            <person name="Lutz R."/>
            <person name="Lynch J.A."/>
            <person name="da Fonseca R.N."/>
            <person name="Posnien N."/>
            <person name="Reuter R."/>
            <person name="Roth S."/>
            <person name="Savard J."/>
            <person name="Schinko J.B."/>
            <person name="Schmitt C."/>
            <person name="Schoppmeier M."/>
            <person name="Schroder R."/>
            <person name="Shippy T.D."/>
            <person name="Simonnet F."/>
            <person name="Marques-Souza H."/>
            <person name="Tautz D."/>
            <person name="Tomoyasu Y."/>
            <person name="Trauner J."/>
            <person name="Van der Zee M."/>
            <person name="Vervoort M."/>
            <person name="Wittkopp N."/>
            <person name="Wimmer E.A."/>
            <person name="Yang X."/>
            <person name="Jones A.K."/>
            <person name="Sattelle D.B."/>
            <person name="Ebert P.R."/>
            <person name="Nelson D."/>
            <person name="Scott J.G."/>
            <person name="Beeman R.W."/>
            <person name="Muthukrishnan S."/>
            <person name="Kramer K.J."/>
            <person name="Arakane Y."/>
            <person name="Beeman R.W."/>
            <person name="Zhu Q."/>
            <person name="Hogenkamp D."/>
            <person name="Dixit R."/>
            <person name="Oppert B."/>
            <person name="Jiang H."/>
            <person name="Zou Z."/>
            <person name="Marshall J."/>
            <person name="Elpidina E."/>
            <person name="Vinokurov K."/>
            <person name="Oppert C."/>
            <person name="Zou Z."/>
            <person name="Evans J."/>
            <person name="Lu Z."/>
            <person name="Zhao P."/>
            <person name="Sumathipala N."/>
            <person name="Altincicek B."/>
            <person name="Vilcinskas A."/>
            <person name="Williams M."/>
            <person name="Hultmark D."/>
            <person name="Hetru C."/>
            <person name="Jiang H."/>
            <person name="Grimmelikhuijzen C.J."/>
            <person name="Hauser F."/>
            <person name="Cazzamali G."/>
            <person name="Williamson M."/>
            <person name="Park Y."/>
            <person name="Li B."/>
            <person name="Tanaka Y."/>
            <person name="Predel R."/>
            <person name="Neupert S."/>
            <person name="Schachtner J."/>
            <person name="Verleyen P."/>
            <person name="Raible F."/>
            <person name="Bork P."/>
            <person name="Friedrich M."/>
            <person name="Walden K.K."/>
            <person name="Robertson H.M."/>
            <person name="Angeli S."/>
            <person name="Foret S."/>
            <person name="Bucher G."/>
            <person name="Schuetz S."/>
            <person name="Maleszka R."/>
            <person name="Wimmer E.A."/>
            <person name="Beeman R.W."/>
            <person name="Lorenzen M."/>
            <person name="Tomoyasu Y."/>
            <person name="Miller S.C."/>
            <person name="Grossmann D."/>
            <person name="Bucher G."/>
        </authorList>
    </citation>
    <scope>NUCLEOTIDE SEQUENCE [LARGE SCALE GENOMIC DNA]</scope>
    <source>
        <strain evidence="3 4">Georgia GA2</strain>
    </source>
</reference>
<feature type="coiled-coil region" evidence="1">
    <location>
        <begin position="5"/>
        <end position="48"/>
    </location>
</feature>
<evidence type="ECO:0000313" key="4">
    <source>
        <dbReference type="Proteomes" id="UP000007266"/>
    </source>
</evidence>
<dbReference type="Gene3D" id="4.10.860.10">
    <property type="entry name" value="UVR domain"/>
    <property type="match status" value="1"/>
</dbReference>
<dbReference type="SUPFAM" id="SSF140106">
    <property type="entry name" value="Calcyclin-binding protein-like"/>
    <property type="match status" value="1"/>
</dbReference>
<dbReference type="STRING" id="7070.A0A139WAR3"/>
<dbReference type="FunFam" id="4.10.860.10:FF:000006">
    <property type="entry name" value="calcyclin-binding protein-like"/>
    <property type="match status" value="1"/>
</dbReference>
<organism evidence="3 4">
    <name type="scientific">Tribolium castaneum</name>
    <name type="common">Red flour beetle</name>
    <dbReference type="NCBI Taxonomy" id="7070"/>
    <lineage>
        <taxon>Eukaryota</taxon>
        <taxon>Metazoa</taxon>
        <taxon>Ecdysozoa</taxon>
        <taxon>Arthropoda</taxon>
        <taxon>Hexapoda</taxon>
        <taxon>Insecta</taxon>
        <taxon>Pterygota</taxon>
        <taxon>Neoptera</taxon>
        <taxon>Endopterygota</taxon>
        <taxon>Coleoptera</taxon>
        <taxon>Polyphaga</taxon>
        <taxon>Cucujiformia</taxon>
        <taxon>Tenebrionidae</taxon>
        <taxon>Tenebrionidae incertae sedis</taxon>
        <taxon>Tribolium</taxon>
    </lineage>
</organism>
<feature type="domain" description="Siah interacting protein N-terminal" evidence="2">
    <location>
        <begin position="4"/>
        <end position="69"/>
    </location>
</feature>
<reference evidence="3 4" key="2">
    <citation type="journal article" date="2010" name="Nucleic Acids Res.">
        <title>BeetleBase in 2010: revisions to provide comprehensive genomic information for Tribolium castaneum.</title>
        <authorList>
            <person name="Kim H.S."/>
            <person name="Murphy T."/>
            <person name="Xia J."/>
            <person name="Caragea D."/>
            <person name="Park Y."/>
            <person name="Beeman R.W."/>
            <person name="Lorenzen M.D."/>
            <person name="Butcher S."/>
            <person name="Manak J.R."/>
            <person name="Brown S.J."/>
        </authorList>
    </citation>
    <scope>GENOME REANNOTATION</scope>
    <source>
        <strain evidence="3 4">Georgia GA2</strain>
    </source>
</reference>
<protein>
    <recommendedName>
        <fullName evidence="2">Siah interacting protein N-terminal domain-containing protein</fullName>
    </recommendedName>
</protein>
<proteinExistence type="predicted"/>
<dbReference type="OMA" id="YGWDQSA"/>
<evidence type="ECO:0000313" key="3">
    <source>
        <dbReference type="EMBL" id="KYB24995.1"/>
    </source>
</evidence>
<dbReference type="EMBL" id="KQ971380">
    <property type="protein sequence ID" value="KYB24995.1"/>
    <property type="molecule type" value="Genomic_DNA"/>
</dbReference>
<keyword evidence="1" id="KW-0175">Coiled coil</keyword>
<gene>
    <name evidence="3" type="primary">AUGUSTUS-3.0.2_34904</name>
    <name evidence="3" type="ORF">TcasGA2_TC034904</name>
</gene>
<dbReference type="InterPro" id="IPR015120">
    <property type="entry name" value="Siah-Interact_N"/>
</dbReference>
<dbReference type="InParanoid" id="A0A139WAR3"/>
<accession>A0A139WAR3</accession>